<dbReference type="Proteomes" id="UP000320806">
    <property type="component" value="Unassembled WGS sequence"/>
</dbReference>
<organism evidence="2 3">
    <name type="scientific">Yimella lutea</name>
    <dbReference type="NCBI Taxonomy" id="587872"/>
    <lineage>
        <taxon>Bacteria</taxon>
        <taxon>Bacillati</taxon>
        <taxon>Actinomycetota</taxon>
        <taxon>Actinomycetes</taxon>
        <taxon>Micrococcales</taxon>
        <taxon>Dermacoccaceae</taxon>
        <taxon>Yimella</taxon>
    </lineage>
</organism>
<dbReference type="RefSeq" id="WP_141927827.1">
    <property type="nucleotide sequence ID" value="NZ_BAABCI010000002.1"/>
</dbReference>
<keyword evidence="1" id="KW-0472">Membrane</keyword>
<evidence type="ECO:0000256" key="1">
    <source>
        <dbReference type="SAM" id="Phobius"/>
    </source>
</evidence>
<reference evidence="2 3" key="1">
    <citation type="submission" date="2019-06" db="EMBL/GenBank/DDBJ databases">
        <title>Sequencing the genomes of 1000 actinobacteria strains.</title>
        <authorList>
            <person name="Klenk H.-P."/>
        </authorList>
    </citation>
    <scope>NUCLEOTIDE SEQUENCE [LARGE SCALE GENOMIC DNA]</scope>
    <source>
        <strain evidence="2 3">DSM 19828</strain>
    </source>
</reference>
<evidence type="ECO:0000313" key="2">
    <source>
        <dbReference type="EMBL" id="TQJ13851.1"/>
    </source>
</evidence>
<proteinExistence type="predicted"/>
<gene>
    <name evidence="2" type="ORF">FB459_1287</name>
</gene>
<keyword evidence="1" id="KW-1133">Transmembrane helix</keyword>
<keyword evidence="1" id="KW-0812">Transmembrane</keyword>
<dbReference type="EMBL" id="VFMO01000001">
    <property type="protein sequence ID" value="TQJ13851.1"/>
    <property type="molecule type" value="Genomic_DNA"/>
</dbReference>
<dbReference type="OrthoDB" id="4869494at2"/>
<name>A0A542EEU5_9MICO</name>
<protein>
    <recommendedName>
        <fullName evidence="4">TadE-like protein</fullName>
    </recommendedName>
</protein>
<evidence type="ECO:0000313" key="3">
    <source>
        <dbReference type="Proteomes" id="UP000320806"/>
    </source>
</evidence>
<evidence type="ECO:0008006" key="4">
    <source>
        <dbReference type="Google" id="ProtNLM"/>
    </source>
</evidence>
<feature type="transmembrane region" description="Helical" evidence="1">
    <location>
        <begin position="24"/>
        <end position="44"/>
    </location>
</feature>
<accession>A0A542EEU5</accession>
<keyword evidence="3" id="KW-1185">Reference proteome</keyword>
<comment type="caution">
    <text evidence="2">The sequence shown here is derived from an EMBL/GenBank/DDBJ whole genome shotgun (WGS) entry which is preliminary data.</text>
</comment>
<sequence length="153" mass="16135">MRHALSTLVERIRVRLREPERGSAVLEFLVVGVLLTLPVFYLVITLSRMQAGAYAVSGAAREAGRMYVTASDDASAAGRADAGAALVFADHGLSGDMTVACSASPCLTRGAQVTVRTAVDVDLPLVPDFLGAVVPTSVRMTSTHVESVGKYRE</sequence>
<dbReference type="AlphaFoldDB" id="A0A542EEU5"/>